<evidence type="ECO:0000313" key="3">
    <source>
        <dbReference type="Proteomes" id="UP000232003"/>
    </source>
</evidence>
<feature type="transmembrane region" description="Helical" evidence="1">
    <location>
        <begin position="39"/>
        <end position="58"/>
    </location>
</feature>
<dbReference type="KEGG" id="nfl:COO91_01630"/>
<gene>
    <name evidence="2" type="ORF">COO91_01630</name>
</gene>
<evidence type="ECO:0000313" key="2">
    <source>
        <dbReference type="EMBL" id="AUB35739.1"/>
    </source>
</evidence>
<name>A0A2K8SJV7_9NOSO</name>
<organism evidence="2 3">
    <name type="scientific">Nostoc flagelliforme CCNUN1</name>
    <dbReference type="NCBI Taxonomy" id="2038116"/>
    <lineage>
        <taxon>Bacteria</taxon>
        <taxon>Bacillati</taxon>
        <taxon>Cyanobacteriota</taxon>
        <taxon>Cyanophyceae</taxon>
        <taxon>Nostocales</taxon>
        <taxon>Nostocaceae</taxon>
        <taxon>Nostoc</taxon>
    </lineage>
</organism>
<dbReference type="Proteomes" id="UP000232003">
    <property type="component" value="Chromosome"/>
</dbReference>
<protein>
    <submittedName>
        <fullName evidence="2">Armadillo-like helical</fullName>
    </submittedName>
</protein>
<accession>A0A2K8SJV7</accession>
<sequence length="265" mass="30007">MAQASSSWQQLINQIPNWNWSHPLFKTKGATKQQTFKRFSGPGGFLGFLTIVVAMLLWNWMLLLALSIGVGIMVLVYSMQEWDWQLHWSKIRKFLNSSNRRLALAVISGGLATVTTYMAAAIWVDSHSSWIAAGAIVQGVATLLTLILLVWQIVNFYENREEDHLEQLLVNLTEKDPLKRMIALRQLTKVISRKRVDSSAQQDVVECLQLLLSREEEVAIREAAFKTLQACDDLRSVGNHRLQVLPPKTATTFTPVSAKVKHHVF</sequence>
<dbReference type="AlphaFoldDB" id="A0A2K8SJV7"/>
<evidence type="ECO:0000256" key="1">
    <source>
        <dbReference type="SAM" id="Phobius"/>
    </source>
</evidence>
<feature type="transmembrane region" description="Helical" evidence="1">
    <location>
        <begin position="64"/>
        <end position="82"/>
    </location>
</feature>
<dbReference type="OrthoDB" id="467801at2"/>
<feature type="transmembrane region" description="Helical" evidence="1">
    <location>
        <begin position="130"/>
        <end position="151"/>
    </location>
</feature>
<keyword evidence="1" id="KW-1133">Transmembrane helix</keyword>
<keyword evidence="1" id="KW-0812">Transmembrane</keyword>
<proteinExistence type="predicted"/>
<dbReference type="EMBL" id="CP024785">
    <property type="protein sequence ID" value="AUB35739.1"/>
    <property type="molecule type" value="Genomic_DNA"/>
</dbReference>
<keyword evidence="1" id="KW-0472">Membrane</keyword>
<feature type="transmembrane region" description="Helical" evidence="1">
    <location>
        <begin position="102"/>
        <end position="124"/>
    </location>
</feature>
<keyword evidence="3" id="KW-1185">Reference proteome</keyword>
<dbReference type="RefSeq" id="WP_100897867.1">
    <property type="nucleotide sequence ID" value="NZ_CAWNNC010000001.1"/>
</dbReference>
<reference evidence="2 3" key="1">
    <citation type="submission" date="2017-11" db="EMBL/GenBank/DDBJ databases">
        <title>Complete genome of a free-living desiccation-tolerant cyanobacterium and its photosynthetic adaptation to extreme terrestrial habitat.</title>
        <authorList>
            <person name="Shang J."/>
        </authorList>
    </citation>
    <scope>NUCLEOTIDE SEQUENCE [LARGE SCALE GENOMIC DNA]</scope>
    <source>
        <strain evidence="2 3">CCNUN1</strain>
    </source>
</reference>